<gene>
    <name evidence="4" type="ORF">PYW07_001995</name>
</gene>
<accession>A0AAD7YNP2</accession>
<dbReference type="InterPro" id="IPR026983">
    <property type="entry name" value="DHC"/>
</dbReference>
<keyword evidence="5" id="KW-1185">Reference proteome</keyword>
<dbReference type="AlphaFoldDB" id="A0AAD7YNP2"/>
<dbReference type="PANTHER" id="PTHR45703:SF32">
    <property type="entry name" value="DYNEINS HEAVY CHAIN"/>
    <property type="match status" value="1"/>
</dbReference>
<feature type="transmembrane region" description="Helical" evidence="2">
    <location>
        <begin position="12"/>
        <end position="31"/>
    </location>
</feature>
<dbReference type="GO" id="GO:0007018">
    <property type="term" value="P:microtubule-based movement"/>
    <property type="evidence" value="ECO:0007669"/>
    <property type="project" value="InterPro"/>
</dbReference>
<dbReference type="EMBL" id="JARGEI010000013">
    <property type="protein sequence ID" value="KAJ8721220.1"/>
    <property type="molecule type" value="Genomic_DNA"/>
</dbReference>
<dbReference type="GO" id="GO:0030286">
    <property type="term" value="C:dynein complex"/>
    <property type="evidence" value="ECO:0007669"/>
    <property type="project" value="InterPro"/>
</dbReference>
<evidence type="ECO:0000256" key="2">
    <source>
        <dbReference type="SAM" id="Phobius"/>
    </source>
</evidence>
<keyword evidence="2" id="KW-0472">Membrane</keyword>
<proteinExistence type="predicted"/>
<dbReference type="PANTHER" id="PTHR45703">
    <property type="entry name" value="DYNEIN HEAVY CHAIN"/>
    <property type="match status" value="1"/>
</dbReference>
<feature type="region of interest" description="Disordered" evidence="1">
    <location>
        <begin position="365"/>
        <end position="384"/>
    </location>
</feature>
<reference evidence="4" key="1">
    <citation type="submission" date="2023-03" db="EMBL/GenBank/DDBJ databases">
        <title>Chromosome-level genomes of two armyworms, Mythimna separata and Mythimna loreyi, provide insights into the biosynthesis and reception of sex pheromones.</title>
        <authorList>
            <person name="Zhao H."/>
        </authorList>
    </citation>
    <scope>NUCLEOTIDE SEQUENCE</scope>
    <source>
        <strain evidence="4">BeijingLab</strain>
        <tissue evidence="4">Pupa</tissue>
    </source>
</reference>
<comment type="caution">
    <text evidence="4">The sequence shown here is derived from an EMBL/GenBank/DDBJ whole genome shotgun (WGS) entry which is preliminary data.</text>
</comment>
<evidence type="ECO:0000256" key="1">
    <source>
        <dbReference type="SAM" id="MobiDB-lite"/>
    </source>
</evidence>
<dbReference type="InterPro" id="IPR056759">
    <property type="entry name" value="DYH2-5-8_CC"/>
</dbReference>
<keyword evidence="2" id="KW-1133">Transmembrane helix</keyword>
<organism evidence="4 5">
    <name type="scientific">Mythimna separata</name>
    <name type="common">Oriental armyworm</name>
    <name type="synonym">Pseudaletia separata</name>
    <dbReference type="NCBI Taxonomy" id="271217"/>
    <lineage>
        <taxon>Eukaryota</taxon>
        <taxon>Metazoa</taxon>
        <taxon>Ecdysozoa</taxon>
        <taxon>Arthropoda</taxon>
        <taxon>Hexapoda</taxon>
        <taxon>Insecta</taxon>
        <taxon>Pterygota</taxon>
        <taxon>Neoptera</taxon>
        <taxon>Endopterygota</taxon>
        <taxon>Lepidoptera</taxon>
        <taxon>Glossata</taxon>
        <taxon>Ditrysia</taxon>
        <taxon>Noctuoidea</taxon>
        <taxon>Noctuidae</taxon>
        <taxon>Noctuinae</taxon>
        <taxon>Hadenini</taxon>
        <taxon>Mythimna</taxon>
    </lineage>
</organism>
<evidence type="ECO:0000313" key="5">
    <source>
        <dbReference type="Proteomes" id="UP001231518"/>
    </source>
</evidence>
<dbReference type="GO" id="GO:0045505">
    <property type="term" value="F:dynein intermediate chain binding"/>
    <property type="evidence" value="ECO:0007669"/>
    <property type="project" value="InterPro"/>
</dbReference>
<protein>
    <recommendedName>
        <fullName evidence="3">Dynein axonemal heavy chain 2/5/8 coiled-coil domain-containing protein</fullName>
    </recommendedName>
</protein>
<sequence>MESKAMEKVLEMYKVIVIYLIIVYEGFEAYISQMAEHWVKYVRRFDKLLEDALRLSIKTTMQNMYKCVHGDGTMAPSPLLKMNLYLSEKDIKYAPPKMEIQDTFNTVFEEIIQILSTVPRLFEKFGLPAGGLRKFYEAIVTDQDCNKLQKYIDEEVEYNIKLIHDHMGMWDPYAHIWKVDKKEFLAKYREEKHTAAEFDNLIINYSNLANSVQIQETVNQIHFITLNSSELKKAIIAHCIVWQVKLGVLLRSITEQDIDVIYAYVEKSSEEAMKTPKDLKEMQEAIDTYERLISELEGIEKTFPPITDQMNTLAKFEVELSSDMITHHENIPVLWGDYLALLEEAKKNLEASKDRFKTGLLDQAEYTSESGSSENGEGVGEVGRSLGLGKSMGRVVGEI</sequence>
<evidence type="ECO:0000259" key="3">
    <source>
        <dbReference type="Pfam" id="PF25007"/>
    </source>
</evidence>
<name>A0AAD7YNP2_MYTSE</name>
<dbReference type="Pfam" id="PF25007">
    <property type="entry name" value="DYH2-5-8_CC"/>
    <property type="match status" value="1"/>
</dbReference>
<dbReference type="GO" id="GO:0051959">
    <property type="term" value="F:dynein light intermediate chain binding"/>
    <property type="evidence" value="ECO:0007669"/>
    <property type="project" value="InterPro"/>
</dbReference>
<evidence type="ECO:0000313" key="4">
    <source>
        <dbReference type="EMBL" id="KAJ8721220.1"/>
    </source>
</evidence>
<feature type="domain" description="Dynein axonemal heavy chain 2/5/8 coiled-coil" evidence="3">
    <location>
        <begin position="248"/>
        <end position="362"/>
    </location>
</feature>
<dbReference type="Proteomes" id="UP001231518">
    <property type="component" value="Chromosome 12"/>
</dbReference>
<keyword evidence="2" id="KW-0812">Transmembrane</keyword>